<dbReference type="RefSeq" id="WP_089969879.1">
    <property type="nucleotide sequence ID" value="NZ_CP071376.1"/>
</dbReference>
<dbReference type="GeneID" id="65308988"/>
<evidence type="ECO:0000313" key="1">
    <source>
        <dbReference type="EMBL" id="MBB6715778.1"/>
    </source>
</evidence>
<evidence type="ECO:0000313" key="2">
    <source>
        <dbReference type="EMBL" id="SDP50229.1"/>
    </source>
</evidence>
<reference evidence="1 4" key="2">
    <citation type="submission" date="2020-08" db="EMBL/GenBank/DDBJ databases">
        <title>Clostridia isolated from Swiss meat.</title>
        <authorList>
            <person name="Wambui J."/>
            <person name="Stevens M.J.A."/>
            <person name="Stephan R."/>
        </authorList>
    </citation>
    <scope>NUCLEOTIDE SEQUENCE [LARGE SCALE GENOMIC DNA]</scope>
    <source>
        <strain evidence="1 4">CM001</strain>
    </source>
</reference>
<protein>
    <submittedName>
        <fullName evidence="2">Uncharacterized protein</fullName>
    </submittedName>
</protein>
<name>A0A1H0T899_9CLOT</name>
<dbReference type="EMBL" id="FNJM01000006">
    <property type="protein sequence ID" value="SDP50229.1"/>
    <property type="molecule type" value="Genomic_DNA"/>
</dbReference>
<proteinExistence type="predicted"/>
<dbReference type="OrthoDB" id="1918088at2"/>
<dbReference type="Proteomes" id="UP000198597">
    <property type="component" value="Unassembled WGS sequence"/>
</dbReference>
<evidence type="ECO:0000313" key="4">
    <source>
        <dbReference type="Proteomes" id="UP000585258"/>
    </source>
</evidence>
<accession>A0A1H0T899</accession>
<dbReference type="AlphaFoldDB" id="A0A1H0T899"/>
<reference evidence="2 3" key="1">
    <citation type="submission" date="2016-10" db="EMBL/GenBank/DDBJ databases">
        <authorList>
            <person name="de Groot N.N."/>
        </authorList>
    </citation>
    <scope>NUCLEOTIDE SEQUENCE [LARGE SCALE GENOMIC DNA]</scope>
    <source>
        <strain evidence="2 3">DSM 12272</strain>
    </source>
</reference>
<evidence type="ECO:0000313" key="3">
    <source>
        <dbReference type="Proteomes" id="UP000198597"/>
    </source>
</evidence>
<dbReference type="EMBL" id="JACKWY010000008">
    <property type="protein sequence ID" value="MBB6715778.1"/>
    <property type="molecule type" value="Genomic_DNA"/>
</dbReference>
<organism evidence="2 3">
    <name type="scientific">Clostridium gasigenes</name>
    <dbReference type="NCBI Taxonomy" id="94869"/>
    <lineage>
        <taxon>Bacteria</taxon>
        <taxon>Bacillati</taxon>
        <taxon>Bacillota</taxon>
        <taxon>Clostridia</taxon>
        <taxon>Eubacteriales</taxon>
        <taxon>Clostridiaceae</taxon>
        <taxon>Clostridium</taxon>
    </lineage>
</organism>
<dbReference type="STRING" id="94869.SAMN04488529_106122"/>
<dbReference type="Proteomes" id="UP000585258">
    <property type="component" value="Unassembled WGS sequence"/>
</dbReference>
<sequence length="68" mass="7440">MKGKIIDLNNSEAFVSLEDDTIITIPLTNFNASISIGSSIDMASLSGSYGLYNNHRAEIAQNKLIDFF</sequence>
<keyword evidence="3" id="KW-1185">Reference proteome</keyword>
<gene>
    <name evidence="1" type="ORF">H7E68_13790</name>
    <name evidence="2" type="ORF">SAMN04488529_106122</name>
</gene>